<evidence type="ECO:0000313" key="1">
    <source>
        <dbReference type="EMBL" id="SHG89824.1"/>
    </source>
</evidence>
<dbReference type="OrthoDB" id="2083975at2"/>
<evidence type="ECO:0000313" key="2">
    <source>
        <dbReference type="Proteomes" id="UP000242520"/>
    </source>
</evidence>
<name>A0A1M5NJQ0_9FIRM</name>
<accession>A0A1M5NJQ0</accession>
<sequence length="67" mass="7709">MTNKELKEAMMSEESIIFDGAEYKCISAIIYRKSGNKIKIRAELMDKNAHSVIIVNPDKVERKHIQT</sequence>
<protein>
    <submittedName>
        <fullName evidence="1">Uncharacterized protein</fullName>
    </submittedName>
</protein>
<dbReference type="STRING" id="1123350.SAMN02744040_00082"/>
<dbReference type="Proteomes" id="UP000242520">
    <property type="component" value="Unassembled WGS sequence"/>
</dbReference>
<keyword evidence="2" id="KW-1185">Reference proteome</keyword>
<organism evidence="1 2">
    <name type="scientific">Tepidibacter thalassicus DSM 15285</name>
    <dbReference type="NCBI Taxonomy" id="1123350"/>
    <lineage>
        <taxon>Bacteria</taxon>
        <taxon>Bacillati</taxon>
        <taxon>Bacillota</taxon>
        <taxon>Clostridia</taxon>
        <taxon>Peptostreptococcales</taxon>
        <taxon>Peptostreptococcaceae</taxon>
        <taxon>Tepidibacter</taxon>
    </lineage>
</organism>
<gene>
    <name evidence="1" type="ORF">SAMN02744040_00082</name>
</gene>
<dbReference type="AlphaFoldDB" id="A0A1M5NJQ0"/>
<proteinExistence type="predicted"/>
<reference evidence="2" key="1">
    <citation type="submission" date="2016-11" db="EMBL/GenBank/DDBJ databases">
        <authorList>
            <person name="Varghese N."/>
            <person name="Submissions S."/>
        </authorList>
    </citation>
    <scope>NUCLEOTIDE SEQUENCE [LARGE SCALE GENOMIC DNA]</scope>
    <source>
        <strain evidence="2">DSM 15285</strain>
    </source>
</reference>
<dbReference type="EMBL" id="FQXH01000005">
    <property type="protein sequence ID" value="SHG89824.1"/>
    <property type="molecule type" value="Genomic_DNA"/>
</dbReference>